<reference evidence="2 3" key="1">
    <citation type="journal article" date="2019" name="Int. J. Syst. Evol. Microbiol.">
        <title>The Global Catalogue of Microorganisms (GCM) 10K type strain sequencing project: providing services to taxonomists for standard genome sequencing and annotation.</title>
        <authorList>
            <consortium name="The Broad Institute Genomics Platform"/>
            <consortium name="The Broad Institute Genome Sequencing Center for Infectious Disease"/>
            <person name="Wu L."/>
            <person name="Ma J."/>
        </authorList>
    </citation>
    <scope>NUCLEOTIDE SEQUENCE [LARGE SCALE GENOMIC DNA]</scope>
    <source>
        <strain evidence="2 3">JCM 15309</strain>
    </source>
</reference>
<evidence type="ECO:0000256" key="1">
    <source>
        <dbReference type="SAM" id="MobiDB-lite"/>
    </source>
</evidence>
<dbReference type="Proteomes" id="UP001500571">
    <property type="component" value="Unassembled WGS sequence"/>
</dbReference>
<evidence type="ECO:0000313" key="2">
    <source>
        <dbReference type="EMBL" id="GAA1960710.1"/>
    </source>
</evidence>
<proteinExistence type="predicted"/>
<dbReference type="EMBL" id="BAAAPB010000002">
    <property type="protein sequence ID" value="GAA1960710.1"/>
    <property type="molecule type" value="Genomic_DNA"/>
</dbReference>
<organism evidence="2 3">
    <name type="scientific">Nocardioides panacihumi</name>
    <dbReference type="NCBI Taxonomy" id="400774"/>
    <lineage>
        <taxon>Bacteria</taxon>
        <taxon>Bacillati</taxon>
        <taxon>Actinomycetota</taxon>
        <taxon>Actinomycetes</taxon>
        <taxon>Propionibacteriales</taxon>
        <taxon>Nocardioidaceae</taxon>
        <taxon>Nocardioides</taxon>
    </lineage>
</organism>
<evidence type="ECO:0008006" key="4">
    <source>
        <dbReference type="Google" id="ProtNLM"/>
    </source>
</evidence>
<name>A0ABN2QZY2_9ACTN</name>
<protein>
    <recommendedName>
        <fullName evidence="4">DUF4192 domain-containing protein</fullName>
    </recommendedName>
</protein>
<comment type="caution">
    <text evidence="2">The sequence shown here is derived from an EMBL/GenBank/DDBJ whole genome shotgun (WGS) entry which is preliminary data.</text>
</comment>
<gene>
    <name evidence="2" type="ORF">GCM10009798_20550</name>
</gene>
<dbReference type="InterPro" id="IPR025447">
    <property type="entry name" value="DUF4192"/>
</dbReference>
<dbReference type="Pfam" id="PF13830">
    <property type="entry name" value="DUF4192"/>
    <property type="match status" value="1"/>
</dbReference>
<keyword evidence="3" id="KW-1185">Reference proteome</keyword>
<accession>A0ABN2QZY2</accession>
<evidence type="ECO:0000313" key="3">
    <source>
        <dbReference type="Proteomes" id="UP001500571"/>
    </source>
</evidence>
<feature type="region of interest" description="Disordered" evidence="1">
    <location>
        <begin position="192"/>
        <end position="211"/>
    </location>
</feature>
<sequence>MIVGAHDERDAMTTFTARSAEDILALVPVVMGFDPHESIVMLTFGGRESFHARVDLPPPDDVGSCVASLLAPVRRHGVSDVVFAVFSGQDRLVRRVARALQRAFETAGVRVIDVIHAHDGRWFTPLGHSGVPTHGVPYDVSDHPYRAQAVFEGRVTAASREELAARLRPVPAAVAAIGDALSELWSRVPEQLRDTVEESPSEESARELVDSVRPDGSALRAMLDRHLLAGTVPDDEETARILLAVHNAQIRDHAWFGMRRVEAAHHVRLWTDIVRRAPEGLVAGAAGVLAFAAWMHGDGALAWCAVDRCLEDEPDHSLGRIVADALERAVPPLDDWEGRFPGGLAG</sequence>